<evidence type="ECO:0000313" key="3">
    <source>
        <dbReference type="Proteomes" id="UP000247437"/>
    </source>
</evidence>
<dbReference type="Gene3D" id="3.30.450.180">
    <property type="match status" value="1"/>
</dbReference>
<accession>A0A2W0EJC0</accession>
<gene>
    <name evidence="2" type="ORF">CRX42_20480</name>
</gene>
<dbReference type="Pfam" id="PF13560">
    <property type="entry name" value="HTH_31"/>
    <property type="match status" value="1"/>
</dbReference>
<comment type="caution">
    <text evidence="2">The sequence shown here is derived from an EMBL/GenBank/DDBJ whole genome shotgun (WGS) entry which is preliminary data.</text>
</comment>
<dbReference type="Gene3D" id="1.10.260.40">
    <property type="entry name" value="lambda repressor-like DNA-binding domains"/>
    <property type="match status" value="1"/>
</dbReference>
<evidence type="ECO:0000259" key="1">
    <source>
        <dbReference type="PROSITE" id="PS50943"/>
    </source>
</evidence>
<dbReference type="SMART" id="SM00530">
    <property type="entry name" value="HTH_XRE"/>
    <property type="match status" value="1"/>
</dbReference>
<dbReference type="SUPFAM" id="SSF47413">
    <property type="entry name" value="lambda repressor-like DNA-binding domains"/>
    <property type="match status" value="1"/>
</dbReference>
<dbReference type="PANTHER" id="PTHR35010:SF4">
    <property type="entry name" value="BLL5781 PROTEIN"/>
    <property type="match status" value="1"/>
</dbReference>
<dbReference type="EMBL" id="PDLL01000280">
    <property type="protein sequence ID" value="PYY68680.1"/>
    <property type="molecule type" value="Genomic_DNA"/>
</dbReference>
<evidence type="ECO:0000313" key="2">
    <source>
        <dbReference type="EMBL" id="PYY68680.1"/>
    </source>
</evidence>
<dbReference type="Pfam" id="PF17765">
    <property type="entry name" value="MLTR_LBD"/>
    <property type="match status" value="1"/>
</dbReference>
<reference evidence="2 3" key="1">
    <citation type="journal article" date="2018" name="Appl. Microbiol. Biotechnol.">
        <title>Characterization of the caprolactam degradation pathway in Pseudomonas jessenii using mass spectrometry-based proteomics.</title>
        <authorList>
            <person name="Otzen M."/>
            <person name="Palacio C."/>
            <person name="Janssen D.B."/>
        </authorList>
    </citation>
    <scope>NUCLEOTIDE SEQUENCE [LARGE SCALE GENOMIC DNA]</scope>
    <source>
        <strain evidence="2 3">GO3</strain>
    </source>
</reference>
<dbReference type="GO" id="GO:0003677">
    <property type="term" value="F:DNA binding"/>
    <property type="evidence" value="ECO:0007669"/>
    <property type="project" value="InterPro"/>
</dbReference>
<protein>
    <submittedName>
        <fullName evidence="2">Transcriptional regulator</fullName>
    </submittedName>
</protein>
<dbReference type="InterPro" id="IPR010982">
    <property type="entry name" value="Lambda_DNA-bd_dom_sf"/>
</dbReference>
<dbReference type="OrthoDB" id="2959414at2"/>
<dbReference type="InterPro" id="IPR001387">
    <property type="entry name" value="Cro/C1-type_HTH"/>
</dbReference>
<feature type="domain" description="HTH cro/C1-type" evidence="1">
    <location>
        <begin position="14"/>
        <end position="50"/>
    </location>
</feature>
<dbReference type="AlphaFoldDB" id="A0A2W0EJC0"/>
<dbReference type="PROSITE" id="PS50943">
    <property type="entry name" value="HTH_CROC1"/>
    <property type="match status" value="1"/>
</dbReference>
<name>A0A2W0EJC0_PSEJE</name>
<dbReference type="CDD" id="cd00093">
    <property type="entry name" value="HTH_XRE"/>
    <property type="match status" value="1"/>
</dbReference>
<dbReference type="InterPro" id="IPR041413">
    <property type="entry name" value="MLTR_LBD"/>
</dbReference>
<organism evidence="2 3">
    <name type="scientific">Pseudomonas jessenii</name>
    <dbReference type="NCBI Taxonomy" id="77298"/>
    <lineage>
        <taxon>Bacteria</taxon>
        <taxon>Pseudomonadati</taxon>
        <taxon>Pseudomonadota</taxon>
        <taxon>Gammaproteobacteria</taxon>
        <taxon>Pseudomonadales</taxon>
        <taxon>Pseudomonadaceae</taxon>
        <taxon>Pseudomonas</taxon>
    </lineage>
</organism>
<sequence length="278" mass="31630">MAETQHLQRFADFLRFWRGVFGLSQEQLAEMVGTSTRHVSRLENGISKPSEVLTDHIADALKLGRRDRSHLRIAAGYATNEIAQDFHSPDLKWLRSAMLRTLQTLDPYPSTLTDGAGNILMVNKAWVGFYQDKVDTERLRQTVNLYDFLFNDGSDGALSEEWQDALSLVIMAFKQHVMLNGSDQENQTLKRILDYPNVPTDWKIRASRLEPRASFKVKIQHQGMVRGFYSVSQMVGALGPAAYMTEPRLSINTLYPEDAALSLEKLLLTPLEHPLLFY</sequence>
<dbReference type="Proteomes" id="UP000247437">
    <property type="component" value="Unassembled WGS sequence"/>
</dbReference>
<dbReference type="PANTHER" id="PTHR35010">
    <property type="entry name" value="BLL4672 PROTEIN-RELATED"/>
    <property type="match status" value="1"/>
</dbReference>
<proteinExistence type="predicted"/>